<dbReference type="SMART" id="SM00642">
    <property type="entry name" value="Aamy"/>
    <property type="match status" value="1"/>
</dbReference>
<sequence length="586" mass="66407">MTGTVTNAAPRPPPAARRPRPPDGFAAVIERRCSFGMGDRWYSEAVVYCLDIDTYADSDGDGVGDIRGLIGRLDYLARLGVTCLWLHPIHPSPNRDDGYDATDFYNVDPRFGTLGDFAELLHQAQNRGIRVIIDLVVNHTSDEHPWFQSARSSPDSPYRDWYVWSDTEPDDRHQGMVFPGEQNETWSYDRTAKAWFYHRFYKFQPDLNFANPQVRDEIKKIMSFWLQLGVSGFRMDAVPFIIELTEPGNPNSPKDFEFLTEMRQHIQWRRGDAVLLAEANVEPDQLPTFFGDASGSGNRIHMLFDFMLNGRLMLSLARQDPEQLIDALHDTPKLPVGGQWATFLRNHDEIDLSRLTTEQRNQVYAEFGPDENMRIYDRGIRRRLAPMLGNDRRRIELAYALQFSMRGTPVLRYGEEIGMGEDLSLRGRDAIRTPMQWSYQPNAGFSTADPEKLVRPVIDKGEFGYQTVNVTAQRSDPKSLLAWFERMIRTLREAPEIGSGSTSHIDVPVPPGVLTHRADGPTGTMVFVHNLGTDDVEVDLSSLEPEADLPIDVLADRGYGELGKLGAVKVSGYGYRWIRLCRGSAC</sequence>
<dbReference type="PANTHER" id="PTHR10357">
    <property type="entry name" value="ALPHA-AMYLASE FAMILY MEMBER"/>
    <property type="match status" value="1"/>
</dbReference>
<keyword evidence="3" id="KW-0808">Transferase</keyword>
<dbReference type="Gene3D" id="3.90.400.10">
    <property type="entry name" value="Oligo-1,6-glucosidase, Domain 2"/>
    <property type="match status" value="1"/>
</dbReference>
<dbReference type="Gene3D" id="3.20.20.80">
    <property type="entry name" value="Glycosidases"/>
    <property type="match status" value="1"/>
</dbReference>
<organism evidence="3 4">
    <name type="scientific">Micromonospora saelicesensis</name>
    <dbReference type="NCBI Taxonomy" id="285676"/>
    <lineage>
        <taxon>Bacteria</taxon>
        <taxon>Bacillati</taxon>
        <taxon>Actinomycetota</taxon>
        <taxon>Actinomycetes</taxon>
        <taxon>Micromonosporales</taxon>
        <taxon>Micromonosporaceae</taxon>
        <taxon>Micromonospora</taxon>
    </lineage>
</organism>
<dbReference type="GO" id="GO:0016740">
    <property type="term" value="F:transferase activity"/>
    <property type="evidence" value="ECO:0007669"/>
    <property type="project" value="UniProtKB-KW"/>
</dbReference>
<dbReference type="AlphaFoldDB" id="A0A1C4ZJ24"/>
<dbReference type="EMBL" id="FMCR01000006">
    <property type="protein sequence ID" value="SCF32948.1"/>
    <property type="molecule type" value="Genomic_DNA"/>
</dbReference>
<gene>
    <name evidence="3" type="ORF">GA0070561_5424</name>
</gene>
<dbReference type="Proteomes" id="UP000198864">
    <property type="component" value="Unassembled WGS sequence"/>
</dbReference>
<proteinExistence type="predicted"/>
<dbReference type="InterPro" id="IPR017853">
    <property type="entry name" value="GH"/>
</dbReference>
<dbReference type="GO" id="GO:0005975">
    <property type="term" value="P:carbohydrate metabolic process"/>
    <property type="evidence" value="ECO:0007669"/>
    <property type="project" value="InterPro"/>
</dbReference>
<evidence type="ECO:0000259" key="2">
    <source>
        <dbReference type="SMART" id="SM00642"/>
    </source>
</evidence>
<dbReference type="InterPro" id="IPR045857">
    <property type="entry name" value="O16G_dom_2"/>
</dbReference>
<dbReference type="PANTHER" id="PTHR10357:SF219">
    <property type="entry name" value="MALTOSE ALPHA-D-GLUCOSYLTRANSFERASE"/>
    <property type="match status" value="1"/>
</dbReference>
<dbReference type="SUPFAM" id="SSF51445">
    <property type="entry name" value="(Trans)glycosidases"/>
    <property type="match status" value="1"/>
</dbReference>
<reference evidence="3 4" key="1">
    <citation type="submission" date="2016-06" db="EMBL/GenBank/DDBJ databases">
        <authorList>
            <person name="Kjaerup R.B."/>
            <person name="Dalgaard T.S."/>
            <person name="Juul-Madsen H.R."/>
        </authorList>
    </citation>
    <scope>NUCLEOTIDE SEQUENCE [LARGE SCALE GENOMIC DNA]</scope>
    <source>
        <strain evidence="3 4">DSM 44871</strain>
    </source>
</reference>
<dbReference type="STRING" id="285676.GA0070561_5424"/>
<name>A0A1C4ZJ24_9ACTN</name>
<dbReference type="InterPro" id="IPR006047">
    <property type="entry name" value="GH13_cat_dom"/>
</dbReference>
<feature type="domain" description="Glycosyl hydrolase family 13 catalytic" evidence="2">
    <location>
        <begin position="49"/>
        <end position="452"/>
    </location>
</feature>
<dbReference type="Pfam" id="PF00128">
    <property type="entry name" value="Alpha-amylase"/>
    <property type="match status" value="2"/>
</dbReference>
<protein>
    <submittedName>
        <fullName evidence="3">Maltose alpha-D-glucosyltransferase/ alpha-amylase</fullName>
    </submittedName>
</protein>
<evidence type="ECO:0000313" key="3">
    <source>
        <dbReference type="EMBL" id="SCF32948.1"/>
    </source>
</evidence>
<evidence type="ECO:0000313" key="4">
    <source>
        <dbReference type="Proteomes" id="UP000198864"/>
    </source>
</evidence>
<dbReference type="CDD" id="cd11334">
    <property type="entry name" value="AmyAc_TreS"/>
    <property type="match status" value="1"/>
</dbReference>
<evidence type="ECO:0000256" key="1">
    <source>
        <dbReference type="SAM" id="MobiDB-lite"/>
    </source>
</evidence>
<accession>A0A1C4ZJ24</accession>
<feature type="region of interest" description="Disordered" evidence="1">
    <location>
        <begin position="1"/>
        <end position="23"/>
    </location>
</feature>